<proteinExistence type="predicted"/>
<dbReference type="InterPro" id="IPR000253">
    <property type="entry name" value="FHA_dom"/>
</dbReference>
<protein>
    <recommendedName>
        <fullName evidence="2">FHA domain-containing protein</fullName>
    </recommendedName>
</protein>
<dbReference type="eggNOG" id="ENOG502RZJP">
    <property type="taxonomic scope" value="Eukaryota"/>
</dbReference>
<dbReference type="EMBL" id="HE612857">
    <property type="protein sequence ID" value="CCE62136.1"/>
    <property type="molecule type" value="Genomic_DNA"/>
</dbReference>
<evidence type="ECO:0000313" key="4">
    <source>
        <dbReference type="Proteomes" id="UP000005666"/>
    </source>
</evidence>
<dbReference type="GeneID" id="11535132"/>
<evidence type="ECO:0000259" key="2">
    <source>
        <dbReference type="PROSITE" id="PS50006"/>
    </source>
</evidence>
<dbReference type="Pfam" id="PF00498">
    <property type="entry name" value="FHA"/>
    <property type="match status" value="1"/>
</dbReference>
<dbReference type="Gene3D" id="2.60.200.20">
    <property type="match status" value="1"/>
</dbReference>
<dbReference type="OMA" id="FIAVHIT"/>
<evidence type="ECO:0000313" key="3">
    <source>
        <dbReference type="EMBL" id="CCE62136.1"/>
    </source>
</evidence>
<reference evidence="3 4" key="1">
    <citation type="journal article" date="2011" name="Proc. Natl. Acad. Sci. U.S.A.">
        <title>Evolutionary erosion of yeast sex chromosomes by mating-type switching accidents.</title>
        <authorList>
            <person name="Gordon J.L."/>
            <person name="Armisen D."/>
            <person name="Proux-Wera E."/>
            <person name="Oheigeartaigh S.S."/>
            <person name="Byrne K.P."/>
            <person name="Wolfe K.H."/>
        </authorList>
    </citation>
    <scope>NUCLEOTIDE SEQUENCE [LARGE SCALE GENOMIC DNA]</scope>
    <source>
        <strain evidence="4">ATCC 24235 / CBS 4417 / NBRC 1672 / NRRL Y-8282 / UCD 70-5</strain>
    </source>
</reference>
<dbReference type="PROSITE" id="PS50006">
    <property type="entry name" value="FHA_DOMAIN"/>
    <property type="match status" value="1"/>
</dbReference>
<feature type="domain" description="FHA" evidence="2">
    <location>
        <begin position="110"/>
        <end position="158"/>
    </location>
</feature>
<dbReference type="AlphaFoldDB" id="G8BQ55"/>
<keyword evidence="4" id="KW-1185">Reference proteome</keyword>
<sequence>MSFLPSSPIANRPDDEAGRAFSADVFGEDTPGLHLKGLPIIDANDEYPTPNPSSTIGRSSPMRSNGNVLPTSPITAAVSLQGQDPVEIAEVHIKDVIPIRIDSQLENQKIVIGRQSKECNVVLPKRKNISRKHAVVSYNKDLDCVRIQCLGTNGLIVNFPAKIQFNLVKRNPVAKIYELVPLKSQNKLEFTSELRDRPEIKELSNVTNLNSFVLLKDETVIIPYMKDIMLDFRTSKAVLSKTKKRDGKLKTSISQKASQLTTPEISHNIKTPSTPMKEATSQYLPLSQETPINANHHTLNNKLNKQNDKHKIHKPEHFKKSPKLVEPSKKIADKDILESLTKRGYDCADLRHILANHLAFSNVQQTPLTQLLTVNSKIGTLNKTELRYLLSVENCIGVIYRQGKDAAGKPLDEEYYYDLENDSDEERRSLVQSLKGGRTGLRSCRRTHKQYFWKKPTK</sequence>
<evidence type="ECO:0000256" key="1">
    <source>
        <dbReference type="SAM" id="MobiDB-lite"/>
    </source>
</evidence>
<dbReference type="KEGG" id="tpf:TPHA_0B04670"/>
<dbReference type="OrthoDB" id="5348546at2759"/>
<organism evidence="3 4">
    <name type="scientific">Tetrapisispora phaffii (strain ATCC 24235 / CBS 4417 / NBRC 1672 / NRRL Y-8282 / UCD 70-5)</name>
    <name type="common">Yeast</name>
    <name type="synonym">Fabospora phaffii</name>
    <dbReference type="NCBI Taxonomy" id="1071381"/>
    <lineage>
        <taxon>Eukaryota</taxon>
        <taxon>Fungi</taxon>
        <taxon>Dikarya</taxon>
        <taxon>Ascomycota</taxon>
        <taxon>Saccharomycotina</taxon>
        <taxon>Saccharomycetes</taxon>
        <taxon>Saccharomycetales</taxon>
        <taxon>Saccharomycetaceae</taxon>
        <taxon>Tetrapisispora</taxon>
    </lineage>
</organism>
<dbReference type="SUPFAM" id="SSF49879">
    <property type="entry name" value="SMAD/FHA domain"/>
    <property type="match status" value="1"/>
</dbReference>
<dbReference type="RefSeq" id="XP_003684570.1">
    <property type="nucleotide sequence ID" value="XM_003684522.1"/>
</dbReference>
<dbReference type="HOGENOM" id="CLU_027153_0_0_1"/>
<feature type="compositionally biased region" description="Polar residues" evidence="1">
    <location>
        <begin position="52"/>
        <end position="63"/>
    </location>
</feature>
<dbReference type="SMART" id="SM00240">
    <property type="entry name" value="FHA"/>
    <property type="match status" value="1"/>
</dbReference>
<accession>G8BQ55</accession>
<feature type="compositionally biased region" description="Polar residues" evidence="1">
    <location>
        <begin position="251"/>
        <end position="277"/>
    </location>
</feature>
<name>G8BQ55_TETPH</name>
<dbReference type="InterPro" id="IPR008984">
    <property type="entry name" value="SMAD_FHA_dom_sf"/>
</dbReference>
<dbReference type="Proteomes" id="UP000005666">
    <property type="component" value="Chromosome 2"/>
</dbReference>
<feature type="region of interest" description="Disordered" evidence="1">
    <location>
        <begin position="41"/>
        <end position="63"/>
    </location>
</feature>
<feature type="region of interest" description="Disordered" evidence="1">
    <location>
        <begin position="249"/>
        <end position="277"/>
    </location>
</feature>
<dbReference type="STRING" id="1071381.G8BQ55"/>
<gene>
    <name evidence="3" type="primary">TPHA0B04670</name>
    <name evidence="3" type="ordered locus">TPHA_0B04670</name>
</gene>